<dbReference type="InterPro" id="IPR048268">
    <property type="entry name" value="Arginosuc_syn_C"/>
</dbReference>
<evidence type="ECO:0000259" key="1">
    <source>
        <dbReference type="Pfam" id="PF20979"/>
    </source>
</evidence>
<feature type="non-terminal residue" evidence="2">
    <location>
        <position position="1"/>
    </location>
</feature>
<dbReference type="AlphaFoldDB" id="A0A9D1W7A1"/>
<evidence type="ECO:0000313" key="2">
    <source>
        <dbReference type="EMBL" id="HIX53791.1"/>
    </source>
</evidence>
<dbReference type="InterPro" id="IPR024074">
    <property type="entry name" value="AS_cat/multimer_dom_body"/>
</dbReference>
<dbReference type="SUPFAM" id="SSF69864">
    <property type="entry name" value="Argininosuccinate synthetase, C-terminal domain"/>
    <property type="match status" value="1"/>
</dbReference>
<dbReference type="Proteomes" id="UP000824156">
    <property type="component" value="Unassembled WGS sequence"/>
</dbReference>
<feature type="domain" description="Arginosuccinate synthase C-terminal" evidence="1">
    <location>
        <begin position="3"/>
        <end position="76"/>
    </location>
</feature>
<comment type="caution">
    <text evidence="2">The sequence shown here is derived from an EMBL/GenBank/DDBJ whole genome shotgun (WGS) entry which is preliminary data.</text>
</comment>
<accession>A0A9D1W7A1</accession>
<reference evidence="2" key="2">
    <citation type="submission" date="2021-04" db="EMBL/GenBank/DDBJ databases">
        <authorList>
            <person name="Gilroy R."/>
        </authorList>
    </citation>
    <scope>NUCLEOTIDE SEQUENCE</scope>
    <source>
        <strain evidence="2">1719</strain>
    </source>
</reference>
<dbReference type="GO" id="GO:0004055">
    <property type="term" value="F:argininosuccinate synthase activity"/>
    <property type="evidence" value="ECO:0007669"/>
    <property type="project" value="InterPro"/>
</dbReference>
<dbReference type="Pfam" id="PF20979">
    <property type="entry name" value="Arginosuc_syn_C"/>
    <property type="match status" value="1"/>
</dbReference>
<reference evidence="2" key="1">
    <citation type="journal article" date="2021" name="PeerJ">
        <title>Extensive microbial diversity within the chicken gut microbiome revealed by metagenomics and culture.</title>
        <authorList>
            <person name="Gilroy R."/>
            <person name="Ravi A."/>
            <person name="Getino M."/>
            <person name="Pursley I."/>
            <person name="Horton D.L."/>
            <person name="Alikhan N.F."/>
            <person name="Baker D."/>
            <person name="Gharbi K."/>
            <person name="Hall N."/>
            <person name="Watson M."/>
            <person name="Adriaenssens E.M."/>
            <person name="Foster-Nyarko E."/>
            <person name="Jarju S."/>
            <person name="Secka A."/>
            <person name="Antonio M."/>
            <person name="Oren A."/>
            <person name="Chaudhuri R.R."/>
            <person name="La Ragione R."/>
            <person name="Hildebrand F."/>
            <person name="Pallen M.J."/>
        </authorList>
    </citation>
    <scope>NUCLEOTIDE SEQUENCE</scope>
    <source>
        <strain evidence="2">1719</strain>
    </source>
</reference>
<organism evidence="2 3">
    <name type="scientific">Candidatus Sphingobacterium stercoripullorum</name>
    <dbReference type="NCBI Taxonomy" id="2838759"/>
    <lineage>
        <taxon>Bacteria</taxon>
        <taxon>Pseudomonadati</taxon>
        <taxon>Bacteroidota</taxon>
        <taxon>Sphingobacteriia</taxon>
        <taxon>Sphingobacteriales</taxon>
        <taxon>Sphingobacteriaceae</taxon>
        <taxon>Sphingobacterium</taxon>
    </lineage>
</organism>
<evidence type="ECO:0000313" key="3">
    <source>
        <dbReference type="Proteomes" id="UP000824156"/>
    </source>
</evidence>
<proteinExistence type="predicted"/>
<gene>
    <name evidence="2" type="ORF">H9853_02095</name>
</gene>
<sequence length="87" mass="10046">QLHDPVMRDIEAFLQSSQETVTGRVYLELHPYRYVILGIESPHDLMSDKFGSYGEMNNSWTGDDVKGFSKIFGNQTIIWHKINDSLK</sequence>
<name>A0A9D1W7A1_9SPHI</name>
<dbReference type="EMBL" id="DXEZ01000060">
    <property type="protein sequence ID" value="HIX53791.1"/>
    <property type="molecule type" value="Genomic_DNA"/>
</dbReference>
<dbReference type="Gene3D" id="3.90.1260.10">
    <property type="entry name" value="Argininosuccinate synthetase, chain A, domain 2"/>
    <property type="match status" value="1"/>
</dbReference>
<protein>
    <submittedName>
        <fullName evidence="2">Argininosuccinate synthase</fullName>
    </submittedName>
</protein>